<evidence type="ECO:0000256" key="6">
    <source>
        <dbReference type="ARBA" id="ARBA00022692"/>
    </source>
</evidence>
<comment type="similarity">
    <text evidence="2">Belongs to the TonB family.</text>
</comment>
<organism evidence="12 13">
    <name type="scientific">Arundinibacter roseus</name>
    <dbReference type="NCBI Taxonomy" id="2070510"/>
    <lineage>
        <taxon>Bacteria</taxon>
        <taxon>Pseudomonadati</taxon>
        <taxon>Bacteroidota</taxon>
        <taxon>Cytophagia</taxon>
        <taxon>Cytophagales</taxon>
        <taxon>Spirosomataceae</taxon>
        <taxon>Arundinibacter</taxon>
    </lineage>
</organism>
<evidence type="ECO:0000256" key="8">
    <source>
        <dbReference type="ARBA" id="ARBA00022989"/>
    </source>
</evidence>
<comment type="subcellular location">
    <subcellularLocation>
        <location evidence="1">Cell inner membrane</location>
        <topology evidence="1">Single-pass membrane protein</topology>
        <orientation evidence="1">Periplasmic side</orientation>
    </subcellularLocation>
</comment>
<gene>
    <name evidence="12" type="ORF">EZE20_17225</name>
</gene>
<feature type="transmembrane region" description="Helical" evidence="10">
    <location>
        <begin position="6"/>
        <end position="24"/>
    </location>
</feature>
<evidence type="ECO:0000313" key="13">
    <source>
        <dbReference type="Proteomes" id="UP000295706"/>
    </source>
</evidence>
<evidence type="ECO:0000313" key="12">
    <source>
        <dbReference type="EMBL" id="TDB63496.1"/>
    </source>
</evidence>
<keyword evidence="4" id="KW-1003">Cell membrane</keyword>
<dbReference type="NCBIfam" id="TIGR01352">
    <property type="entry name" value="tonB_Cterm"/>
    <property type="match status" value="1"/>
</dbReference>
<evidence type="ECO:0000256" key="7">
    <source>
        <dbReference type="ARBA" id="ARBA00022927"/>
    </source>
</evidence>
<feature type="domain" description="TonB C-terminal" evidence="11">
    <location>
        <begin position="462"/>
        <end position="553"/>
    </location>
</feature>
<dbReference type="AlphaFoldDB" id="A0A4R4KAA4"/>
<feature type="transmembrane region" description="Helical" evidence="10">
    <location>
        <begin position="282"/>
        <end position="301"/>
    </location>
</feature>
<dbReference type="OrthoDB" id="1522859at2"/>
<dbReference type="SUPFAM" id="SSF49464">
    <property type="entry name" value="Carboxypeptidase regulatory domain-like"/>
    <property type="match status" value="1"/>
</dbReference>
<dbReference type="Pfam" id="PF05569">
    <property type="entry name" value="Peptidase_M56"/>
    <property type="match status" value="1"/>
</dbReference>
<dbReference type="Gene3D" id="3.30.1150.10">
    <property type="match status" value="1"/>
</dbReference>
<dbReference type="Pfam" id="PF13715">
    <property type="entry name" value="CarbopepD_reg_2"/>
    <property type="match status" value="1"/>
</dbReference>
<evidence type="ECO:0000256" key="2">
    <source>
        <dbReference type="ARBA" id="ARBA00006555"/>
    </source>
</evidence>
<dbReference type="Pfam" id="PF03544">
    <property type="entry name" value="TonB_C"/>
    <property type="match status" value="1"/>
</dbReference>
<dbReference type="InterPro" id="IPR051045">
    <property type="entry name" value="TonB-dependent_transducer"/>
</dbReference>
<dbReference type="PANTHER" id="PTHR33446:SF2">
    <property type="entry name" value="PROTEIN TONB"/>
    <property type="match status" value="1"/>
</dbReference>
<dbReference type="Proteomes" id="UP000295706">
    <property type="component" value="Unassembled WGS sequence"/>
</dbReference>
<evidence type="ECO:0000256" key="9">
    <source>
        <dbReference type="ARBA" id="ARBA00023136"/>
    </source>
</evidence>
<dbReference type="GO" id="GO:0031992">
    <property type="term" value="F:energy transducer activity"/>
    <property type="evidence" value="ECO:0007669"/>
    <property type="project" value="TreeGrafter"/>
</dbReference>
<evidence type="ECO:0000256" key="3">
    <source>
        <dbReference type="ARBA" id="ARBA00022448"/>
    </source>
</evidence>
<dbReference type="InterPro" id="IPR008969">
    <property type="entry name" value="CarboxyPept-like_regulatory"/>
</dbReference>
<proteinExistence type="inferred from homology"/>
<dbReference type="InterPro" id="IPR037682">
    <property type="entry name" value="TonB_C"/>
</dbReference>
<dbReference type="InterPro" id="IPR006260">
    <property type="entry name" value="TonB/TolA_C"/>
</dbReference>
<dbReference type="RefSeq" id="WP_132119918.1">
    <property type="nucleotide sequence ID" value="NZ_SMJU01000010.1"/>
</dbReference>
<comment type="caution">
    <text evidence="12">The sequence shown here is derived from an EMBL/GenBank/DDBJ whole genome shotgun (WGS) entry which is preliminary data.</text>
</comment>
<sequence length="553" mass="63438">MIPLPYLFQVNMYWLLCYACYWLLLRRQTHFGLNRAYLLGVLMLGFILPVVQLPEVWMESFVTKERSVTRPVIDNFVIAETQNIHTAVEPQNFAALQQRQPIFAIDWTACLGTLYIIGLLFMSVRLGWSLRRLLAFFRGKEYLQVDGCQVFILDSNVVGSFSFFNKIVINQKDYEENFDTILRHELVHVQQRHSLDLLFLEALTVFFWYNPVLLFYKKSLQEVHEYQADRSSVLSREQYATFLVSYALQSPTDLLSNSFHVSSLLKKRIFMLYKKRNSKWSLVKYLTIAPLVGLVLILTAGREHTSTPKTESLMEQVSLIPEKRMDENRNQKSLVKPANTTIKGTVRSSKTQALLPGANVIVAGTNAGTTTDENGTFELKNVPLMSKLAISYIGYEIKTIEITKPNQDVNAELLWQQRALEDVVVVGYSPLHDDVSQAKNGLRQEIPDSVFFVVEQLPEFPGGKQAMYQYLGRNIHYPTEALRKGIQGKVIIQFIVSENGMIREPQVTKRVGYGLDEEALRVVLNMNSWNPGKQNGRPVPMEYSLPIEFQIEK</sequence>
<dbReference type="GO" id="GO:0098797">
    <property type="term" value="C:plasma membrane protein complex"/>
    <property type="evidence" value="ECO:0007669"/>
    <property type="project" value="TreeGrafter"/>
</dbReference>
<protein>
    <submittedName>
        <fullName evidence="12">TonB family protein</fullName>
    </submittedName>
</protein>
<dbReference type="PANTHER" id="PTHR33446">
    <property type="entry name" value="PROTEIN TONB-RELATED"/>
    <property type="match status" value="1"/>
</dbReference>
<keyword evidence="3" id="KW-0813">Transport</keyword>
<accession>A0A4R4KAA4</accession>
<evidence type="ECO:0000256" key="4">
    <source>
        <dbReference type="ARBA" id="ARBA00022475"/>
    </source>
</evidence>
<feature type="transmembrane region" description="Helical" evidence="10">
    <location>
        <begin position="102"/>
        <end position="122"/>
    </location>
</feature>
<keyword evidence="5" id="KW-0997">Cell inner membrane</keyword>
<dbReference type="PROSITE" id="PS52015">
    <property type="entry name" value="TONB_CTD"/>
    <property type="match status" value="1"/>
</dbReference>
<reference evidence="12 13" key="1">
    <citation type="submission" date="2019-02" db="EMBL/GenBank/DDBJ databases">
        <title>Arundinibacter roseus gen. nov., sp. nov., a new member of the family Cytophagaceae.</title>
        <authorList>
            <person name="Szuroczki S."/>
            <person name="Khayer B."/>
            <person name="Sproer C."/>
            <person name="Toumi M."/>
            <person name="Szabo A."/>
            <person name="Felfoldi T."/>
            <person name="Schumann P."/>
            <person name="Toth E."/>
        </authorList>
    </citation>
    <scope>NUCLEOTIDE SEQUENCE [LARGE SCALE GENOMIC DNA]</scope>
    <source>
        <strain evidence="12 13">DMA-k-7a</strain>
    </source>
</reference>
<feature type="transmembrane region" description="Helical" evidence="10">
    <location>
        <begin position="36"/>
        <end position="54"/>
    </location>
</feature>
<keyword evidence="6 10" id="KW-0812">Transmembrane</keyword>
<keyword evidence="9 10" id="KW-0472">Membrane</keyword>
<evidence type="ECO:0000256" key="10">
    <source>
        <dbReference type="SAM" id="Phobius"/>
    </source>
</evidence>
<keyword evidence="8 10" id="KW-1133">Transmembrane helix</keyword>
<keyword evidence="13" id="KW-1185">Reference proteome</keyword>
<evidence type="ECO:0000256" key="5">
    <source>
        <dbReference type="ARBA" id="ARBA00022519"/>
    </source>
</evidence>
<dbReference type="GO" id="GO:0055085">
    <property type="term" value="P:transmembrane transport"/>
    <property type="evidence" value="ECO:0007669"/>
    <property type="project" value="InterPro"/>
</dbReference>
<name>A0A4R4KAA4_9BACT</name>
<evidence type="ECO:0000259" key="11">
    <source>
        <dbReference type="PROSITE" id="PS52015"/>
    </source>
</evidence>
<keyword evidence="7" id="KW-0653">Protein transport</keyword>
<dbReference type="InterPro" id="IPR008756">
    <property type="entry name" value="Peptidase_M56"/>
</dbReference>
<evidence type="ECO:0000256" key="1">
    <source>
        <dbReference type="ARBA" id="ARBA00004383"/>
    </source>
</evidence>
<dbReference type="SUPFAM" id="SSF74653">
    <property type="entry name" value="TolA/TonB C-terminal domain"/>
    <property type="match status" value="1"/>
</dbReference>
<dbReference type="EMBL" id="SMJU01000010">
    <property type="protein sequence ID" value="TDB63496.1"/>
    <property type="molecule type" value="Genomic_DNA"/>
</dbReference>
<dbReference type="Gene3D" id="2.60.40.1120">
    <property type="entry name" value="Carboxypeptidase-like, regulatory domain"/>
    <property type="match status" value="1"/>
</dbReference>
<dbReference type="GO" id="GO:0015031">
    <property type="term" value="P:protein transport"/>
    <property type="evidence" value="ECO:0007669"/>
    <property type="project" value="UniProtKB-KW"/>
</dbReference>
<dbReference type="CDD" id="cd07341">
    <property type="entry name" value="M56_BlaR1_MecR1_like"/>
    <property type="match status" value="1"/>
</dbReference>